<evidence type="ECO:0000256" key="1">
    <source>
        <dbReference type="SAM" id="Phobius"/>
    </source>
</evidence>
<feature type="chain" id="PRO_5009274093" description="IPTL-CTERM protein sorting domain-containing protein" evidence="2">
    <location>
        <begin position="42"/>
        <end position="253"/>
    </location>
</feature>
<feature type="transmembrane region" description="Helical" evidence="1">
    <location>
        <begin position="214"/>
        <end position="236"/>
    </location>
</feature>
<keyword evidence="4" id="KW-1185">Reference proteome</keyword>
<protein>
    <recommendedName>
        <fullName evidence="5">IPTL-CTERM protein sorting domain-containing protein</fullName>
    </recommendedName>
</protein>
<dbReference type="STRING" id="1434072.SAMN05216210_1690"/>
<organism evidence="3 4">
    <name type="scientific">Halopseudomonas salegens</name>
    <dbReference type="NCBI Taxonomy" id="1434072"/>
    <lineage>
        <taxon>Bacteria</taxon>
        <taxon>Pseudomonadati</taxon>
        <taxon>Pseudomonadota</taxon>
        <taxon>Gammaproteobacteria</taxon>
        <taxon>Pseudomonadales</taxon>
        <taxon>Pseudomonadaceae</taxon>
        <taxon>Halopseudomonas</taxon>
    </lineage>
</organism>
<name>A0A1H2FNJ5_9GAMM</name>
<sequence>MMSKTRITVLLTFLPDCRTRQSFRRFAMASLCMLFVPLAQANFSVPPGGSFTVPAGGSFDVSCGLLDVQGELLNDGEITQAQDVDIAGSGTLNAGSGTLFVGQNWNNSGTFIPGNSTVVVDDSCGTDPIVFTGATTFNNLTIISNSGRTVLLPPGNGLVVNGTLTLQGAGAQPLVLESSGPGLATIQLGPEALVITDNVDVASNVSIGERSSHIAAIPTTSTLGLTLLAMLLALLARARLSTRSHYQRNIRQG</sequence>
<accession>A0A1H2FNJ5</accession>
<dbReference type="EMBL" id="LT629787">
    <property type="protein sequence ID" value="SDU08910.1"/>
    <property type="molecule type" value="Genomic_DNA"/>
</dbReference>
<evidence type="ECO:0000313" key="4">
    <source>
        <dbReference type="Proteomes" id="UP000243924"/>
    </source>
</evidence>
<feature type="signal peptide" evidence="2">
    <location>
        <begin position="1"/>
        <end position="41"/>
    </location>
</feature>
<keyword evidence="2" id="KW-0732">Signal</keyword>
<keyword evidence="1" id="KW-0472">Membrane</keyword>
<evidence type="ECO:0008006" key="5">
    <source>
        <dbReference type="Google" id="ProtNLM"/>
    </source>
</evidence>
<gene>
    <name evidence="3" type="ORF">SAMN05216210_1690</name>
</gene>
<proteinExistence type="predicted"/>
<dbReference type="AlphaFoldDB" id="A0A1H2FNJ5"/>
<dbReference type="Proteomes" id="UP000243924">
    <property type="component" value="Chromosome I"/>
</dbReference>
<keyword evidence="1" id="KW-1133">Transmembrane helix</keyword>
<evidence type="ECO:0000256" key="2">
    <source>
        <dbReference type="SAM" id="SignalP"/>
    </source>
</evidence>
<evidence type="ECO:0000313" key="3">
    <source>
        <dbReference type="EMBL" id="SDU08910.1"/>
    </source>
</evidence>
<keyword evidence="1" id="KW-0812">Transmembrane</keyword>
<reference evidence="4" key="1">
    <citation type="submission" date="2016-10" db="EMBL/GenBank/DDBJ databases">
        <authorList>
            <person name="Varghese N."/>
            <person name="Submissions S."/>
        </authorList>
    </citation>
    <scope>NUCLEOTIDE SEQUENCE [LARGE SCALE GENOMIC DNA]</scope>
    <source>
        <strain evidence="4">CECT 8338</strain>
    </source>
</reference>